<keyword evidence="3" id="KW-1185">Reference proteome</keyword>
<protein>
    <submittedName>
        <fullName evidence="2">Uncharacterized protein</fullName>
    </submittedName>
</protein>
<organism evidence="2 3">
    <name type="scientific">Smittium mucronatum</name>
    <dbReference type="NCBI Taxonomy" id="133383"/>
    <lineage>
        <taxon>Eukaryota</taxon>
        <taxon>Fungi</taxon>
        <taxon>Fungi incertae sedis</taxon>
        <taxon>Zoopagomycota</taxon>
        <taxon>Kickxellomycotina</taxon>
        <taxon>Harpellomycetes</taxon>
        <taxon>Harpellales</taxon>
        <taxon>Legeriomycetaceae</taxon>
        <taxon>Smittium</taxon>
    </lineage>
</organism>
<feature type="region of interest" description="Disordered" evidence="1">
    <location>
        <begin position="68"/>
        <end position="88"/>
    </location>
</feature>
<accession>A0A1R0H1S6</accession>
<feature type="compositionally biased region" description="Polar residues" evidence="1">
    <location>
        <begin position="75"/>
        <end position="88"/>
    </location>
</feature>
<dbReference type="AlphaFoldDB" id="A0A1R0H1S6"/>
<name>A0A1R0H1S6_9FUNG</name>
<gene>
    <name evidence="2" type="ORF">AYI68_g2778</name>
</gene>
<reference evidence="2 3" key="1">
    <citation type="journal article" date="2016" name="Mol. Biol. Evol.">
        <title>Genome-Wide Survey of Gut Fungi (Harpellales) Reveals the First Horizontally Transferred Ubiquitin Gene from a Mosquito Host.</title>
        <authorList>
            <person name="Wang Y."/>
            <person name="White M.M."/>
            <person name="Kvist S."/>
            <person name="Moncalvo J.M."/>
        </authorList>
    </citation>
    <scope>NUCLEOTIDE SEQUENCE [LARGE SCALE GENOMIC DNA]</scope>
    <source>
        <strain evidence="2 3">ALG-7-W6</strain>
    </source>
</reference>
<evidence type="ECO:0000256" key="1">
    <source>
        <dbReference type="SAM" id="MobiDB-lite"/>
    </source>
</evidence>
<evidence type="ECO:0000313" key="3">
    <source>
        <dbReference type="Proteomes" id="UP000187455"/>
    </source>
</evidence>
<evidence type="ECO:0000313" key="2">
    <source>
        <dbReference type="EMBL" id="OLY83090.1"/>
    </source>
</evidence>
<dbReference type="EMBL" id="LSSL01001079">
    <property type="protein sequence ID" value="OLY83090.1"/>
    <property type="molecule type" value="Genomic_DNA"/>
</dbReference>
<dbReference type="Proteomes" id="UP000187455">
    <property type="component" value="Unassembled WGS sequence"/>
</dbReference>
<proteinExistence type="predicted"/>
<comment type="caution">
    <text evidence="2">The sequence shown here is derived from an EMBL/GenBank/DDBJ whole genome shotgun (WGS) entry which is preliminary data.</text>
</comment>
<sequence>MFSEAHTLLPHPAENLEHLYLLYYSYSHFDASPCTDNTKFLYSPHGKNNIQEPYRGVGPELNEISSKEETISSIADSPSKSTNGSKHFLNSNASIEIDSEASLSLSYTTSRQATTFGGNK</sequence>